<comment type="caution">
    <text evidence="2">The sequence shown here is derived from an EMBL/GenBank/DDBJ whole genome shotgun (WGS) entry which is preliminary data.</text>
</comment>
<evidence type="ECO:0000313" key="2">
    <source>
        <dbReference type="EMBL" id="KAF4628435.1"/>
    </source>
</evidence>
<accession>A0A8H4RGF3</accession>
<dbReference type="InterPro" id="IPR010610">
    <property type="entry name" value="EryCIII-like_C"/>
</dbReference>
<keyword evidence="3" id="KW-1185">Reference proteome</keyword>
<dbReference type="PANTHER" id="PTHR21015:SF22">
    <property type="entry name" value="GLYCOSYLTRANSFERASE"/>
    <property type="match status" value="1"/>
</dbReference>
<protein>
    <recommendedName>
        <fullName evidence="1">Erythromycin biosynthesis protein CIII-like C-terminal domain-containing protein</fullName>
    </recommendedName>
</protein>
<reference evidence="2 3" key="1">
    <citation type="submission" date="2020-03" db="EMBL/GenBank/DDBJ databases">
        <title>Draft Genome Sequence of Cudoniella acicularis.</title>
        <authorList>
            <person name="Buettner E."/>
            <person name="Kellner H."/>
        </authorList>
    </citation>
    <scope>NUCLEOTIDE SEQUENCE [LARGE SCALE GENOMIC DNA]</scope>
    <source>
        <strain evidence="2 3">DSM 108380</strain>
    </source>
</reference>
<dbReference type="EMBL" id="JAAMPI010000813">
    <property type="protein sequence ID" value="KAF4628435.1"/>
    <property type="molecule type" value="Genomic_DNA"/>
</dbReference>
<sequence>MHTYLVVCAAFQDAGDTTRAIALAAALREHCPKGQDLKIDFLSCGSRLEPIIKQAGFNIVPCQPRVPGRSVADDLGWDFPEFFGSEAIARNFIEGQLEALRNLRPDVVLHGMWPPASLAARLLGIRTISFLPLPLHLASFTNGLVRDLPDMVPGLSRLPRPVRQWLARNFSHLMVLAPTFRQHRLGAAAAACGWPNKAGTPLSLFDMAKADLNLVNDLPTFHADYSHRLPADIVITGPLFASHANVKLDPDIAAHMRNDHGASVLVTMGSSGTKEFLFEAIKALVMDRHDNWNAVVLADRGVCSLKEARDVANDDPRLLVTDQFIPAPAAAALADVVIMHGGQGTVQTAIAAGTPIVGVALQVEQQTNLDNVMDAGAGIRIQRHSWHSHAIRTAVKTVLADANYKVRAMELAETIRSMDGARIAADCMWKFMLEEEDKSQVASG</sequence>
<organism evidence="2 3">
    <name type="scientific">Cudoniella acicularis</name>
    <dbReference type="NCBI Taxonomy" id="354080"/>
    <lineage>
        <taxon>Eukaryota</taxon>
        <taxon>Fungi</taxon>
        <taxon>Dikarya</taxon>
        <taxon>Ascomycota</taxon>
        <taxon>Pezizomycotina</taxon>
        <taxon>Leotiomycetes</taxon>
        <taxon>Helotiales</taxon>
        <taxon>Tricladiaceae</taxon>
        <taxon>Cudoniella</taxon>
    </lineage>
</organism>
<evidence type="ECO:0000259" key="1">
    <source>
        <dbReference type="Pfam" id="PF06722"/>
    </source>
</evidence>
<gene>
    <name evidence="2" type="ORF">G7Y89_g9715</name>
</gene>
<dbReference type="GO" id="GO:0016757">
    <property type="term" value="F:glycosyltransferase activity"/>
    <property type="evidence" value="ECO:0007669"/>
    <property type="project" value="UniProtKB-ARBA"/>
</dbReference>
<proteinExistence type="predicted"/>
<dbReference type="Proteomes" id="UP000566819">
    <property type="component" value="Unassembled WGS sequence"/>
</dbReference>
<dbReference type="AlphaFoldDB" id="A0A8H4RGF3"/>
<feature type="domain" description="Erythromycin biosynthesis protein CIII-like C-terminal" evidence="1">
    <location>
        <begin position="321"/>
        <end position="415"/>
    </location>
</feature>
<dbReference type="Gene3D" id="3.40.50.2000">
    <property type="entry name" value="Glycogen Phosphorylase B"/>
    <property type="match status" value="2"/>
</dbReference>
<evidence type="ECO:0000313" key="3">
    <source>
        <dbReference type="Proteomes" id="UP000566819"/>
    </source>
</evidence>
<dbReference type="OrthoDB" id="5835829at2759"/>
<dbReference type="SUPFAM" id="SSF53756">
    <property type="entry name" value="UDP-Glycosyltransferase/glycogen phosphorylase"/>
    <property type="match status" value="1"/>
</dbReference>
<name>A0A8H4RGF3_9HELO</name>
<dbReference type="PANTHER" id="PTHR21015">
    <property type="entry name" value="UDP-N-ACETYLGLUCOSAMINE--N-ACETYLMURAMYL-(PENTAPEPTIDE) PYROPHOSPHORYL-UNDECAPRENOL N-ACETYLGLUCOSAMINE TRANSFERASE 1"/>
    <property type="match status" value="1"/>
</dbReference>
<dbReference type="Pfam" id="PF06722">
    <property type="entry name" value="EryCIII-like_C"/>
    <property type="match status" value="1"/>
</dbReference>